<keyword evidence="1" id="KW-0812">Transmembrane</keyword>
<gene>
    <name evidence="3" type="ORF">N4J17_12575</name>
</gene>
<sequence>MELGTCVHCGTQISAQANICPSCGKTVESTSSESEPPIRKLRGKFQAIGILTLAAGIVATLGGAWWGPALAMPGAVLFMLGIL</sequence>
<dbReference type="InterPro" id="IPR026870">
    <property type="entry name" value="Zinc_ribbon_dom"/>
</dbReference>
<keyword evidence="1" id="KW-0472">Membrane</keyword>
<feature type="domain" description="Zinc-ribbon" evidence="2">
    <location>
        <begin position="6"/>
        <end position="26"/>
    </location>
</feature>
<evidence type="ECO:0000313" key="4">
    <source>
        <dbReference type="Proteomes" id="UP001359308"/>
    </source>
</evidence>
<evidence type="ECO:0000313" key="3">
    <source>
        <dbReference type="EMBL" id="WWF01296.1"/>
    </source>
</evidence>
<evidence type="ECO:0000256" key="1">
    <source>
        <dbReference type="SAM" id="Phobius"/>
    </source>
</evidence>
<keyword evidence="1" id="KW-1133">Transmembrane helix</keyword>
<organism evidence="3 4">
    <name type="scientific">Methylococcus capsulatus</name>
    <dbReference type="NCBI Taxonomy" id="414"/>
    <lineage>
        <taxon>Bacteria</taxon>
        <taxon>Pseudomonadati</taxon>
        <taxon>Pseudomonadota</taxon>
        <taxon>Gammaproteobacteria</taxon>
        <taxon>Methylococcales</taxon>
        <taxon>Methylococcaceae</taxon>
        <taxon>Methylococcus</taxon>
    </lineage>
</organism>
<accession>A0ABZ2F2C9</accession>
<evidence type="ECO:0000259" key="2">
    <source>
        <dbReference type="Pfam" id="PF13240"/>
    </source>
</evidence>
<dbReference type="Proteomes" id="UP001359308">
    <property type="component" value="Chromosome"/>
</dbReference>
<dbReference type="RefSeq" id="WP_198321538.1">
    <property type="nucleotide sequence ID" value="NZ_CP104311.1"/>
</dbReference>
<dbReference type="Pfam" id="PF13240">
    <property type="entry name" value="Zn_Ribbon_1"/>
    <property type="match status" value="1"/>
</dbReference>
<keyword evidence="4" id="KW-1185">Reference proteome</keyword>
<feature type="transmembrane region" description="Helical" evidence="1">
    <location>
        <begin position="47"/>
        <end position="67"/>
    </location>
</feature>
<name>A0ABZ2F2C9_METCP</name>
<reference evidence="3 4" key="1">
    <citation type="submission" date="2022-09" db="EMBL/GenBank/DDBJ databases">
        <authorList>
            <person name="Giprobiosintez L."/>
        </authorList>
    </citation>
    <scope>NUCLEOTIDE SEQUENCE [LARGE SCALE GENOMIC DNA]</scope>
    <source>
        <strain evidence="4">VKPM-B-12549 (GBS-15)</strain>
    </source>
</reference>
<protein>
    <submittedName>
        <fullName evidence="3">Zinc ribbon domain-containing protein</fullName>
    </submittedName>
</protein>
<dbReference type="EMBL" id="CP104311">
    <property type="protein sequence ID" value="WWF01296.1"/>
    <property type="molecule type" value="Genomic_DNA"/>
</dbReference>
<proteinExistence type="predicted"/>